<dbReference type="AlphaFoldDB" id="A0A835DB16"/>
<name>A0A835DB16_TETSI</name>
<dbReference type="GO" id="GO:0005634">
    <property type="term" value="C:nucleus"/>
    <property type="evidence" value="ECO:0007669"/>
    <property type="project" value="UniProtKB-SubCell"/>
</dbReference>
<dbReference type="GO" id="GO:0003677">
    <property type="term" value="F:DNA binding"/>
    <property type="evidence" value="ECO:0007669"/>
    <property type="project" value="UniProtKB-KW"/>
</dbReference>
<feature type="compositionally biased region" description="Basic and acidic residues" evidence="6">
    <location>
        <begin position="541"/>
        <end position="554"/>
    </location>
</feature>
<dbReference type="OrthoDB" id="691673at2759"/>
<evidence type="ECO:0000259" key="7">
    <source>
        <dbReference type="PROSITE" id="PS50090"/>
    </source>
</evidence>
<keyword evidence="2" id="KW-0805">Transcription regulation</keyword>
<dbReference type="GO" id="GO:0006355">
    <property type="term" value="P:regulation of DNA-templated transcription"/>
    <property type="evidence" value="ECO:0007669"/>
    <property type="project" value="UniProtKB-ARBA"/>
</dbReference>
<dbReference type="EMBL" id="JABCRI010000015">
    <property type="protein sequence ID" value="KAF8393619.1"/>
    <property type="molecule type" value="Genomic_DNA"/>
</dbReference>
<keyword evidence="9" id="KW-1185">Reference proteome</keyword>
<evidence type="ECO:0000313" key="8">
    <source>
        <dbReference type="EMBL" id="KAF8393619.1"/>
    </source>
</evidence>
<evidence type="ECO:0000256" key="1">
    <source>
        <dbReference type="ARBA" id="ARBA00004123"/>
    </source>
</evidence>
<dbReference type="FunFam" id="1.10.10.60:FF:000092">
    <property type="entry name" value="Trihelix transcription factor GT-2"/>
    <property type="match status" value="1"/>
</dbReference>
<dbReference type="CDD" id="cd12203">
    <property type="entry name" value="GT1"/>
    <property type="match status" value="1"/>
</dbReference>
<keyword evidence="5" id="KW-0539">Nucleus</keyword>
<protein>
    <recommendedName>
        <fullName evidence="7">Myb-like domain-containing protein</fullName>
    </recommendedName>
</protein>
<organism evidence="8 9">
    <name type="scientific">Tetracentron sinense</name>
    <name type="common">Spur-leaf</name>
    <dbReference type="NCBI Taxonomy" id="13715"/>
    <lineage>
        <taxon>Eukaryota</taxon>
        <taxon>Viridiplantae</taxon>
        <taxon>Streptophyta</taxon>
        <taxon>Embryophyta</taxon>
        <taxon>Tracheophyta</taxon>
        <taxon>Spermatophyta</taxon>
        <taxon>Magnoliopsida</taxon>
        <taxon>Trochodendrales</taxon>
        <taxon>Trochodendraceae</taxon>
        <taxon>Tetracentron</taxon>
    </lineage>
</organism>
<evidence type="ECO:0000256" key="5">
    <source>
        <dbReference type="ARBA" id="ARBA00023242"/>
    </source>
</evidence>
<dbReference type="Pfam" id="PF13837">
    <property type="entry name" value="Myb_DNA-bind_4"/>
    <property type="match status" value="1"/>
</dbReference>
<dbReference type="Proteomes" id="UP000655225">
    <property type="component" value="Unassembled WGS sequence"/>
</dbReference>
<feature type="domain" description="Myb-like" evidence="7">
    <location>
        <begin position="317"/>
        <end position="375"/>
    </location>
</feature>
<evidence type="ECO:0000313" key="9">
    <source>
        <dbReference type="Proteomes" id="UP000655225"/>
    </source>
</evidence>
<dbReference type="PANTHER" id="PTHR21654">
    <property type="entry name" value="FI21293P1"/>
    <property type="match status" value="1"/>
</dbReference>
<reference evidence="8 9" key="1">
    <citation type="submission" date="2020-04" db="EMBL/GenBank/DDBJ databases">
        <title>Plant Genome Project.</title>
        <authorList>
            <person name="Zhang R.-G."/>
        </authorList>
    </citation>
    <scope>NUCLEOTIDE SEQUENCE [LARGE SCALE GENOMIC DNA]</scope>
    <source>
        <strain evidence="8">YNK0</strain>
        <tissue evidence="8">Leaf</tissue>
    </source>
</reference>
<feature type="compositionally biased region" description="Polar residues" evidence="6">
    <location>
        <begin position="510"/>
        <end position="521"/>
    </location>
</feature>
<keyword evidence="3" id="KW-0238">DNA-binding</keyword>
<feature type="region of interest" description="Disordered" evidence="6">
    <location>
        <begin position="509"/>
        <end position="565"/>
    </location>
</feature>
<dbReference type="OMA" id="QRNAKRC"/>
<gene>
    <name evidence="8" type="ORF">HHK36_021864</name>
</gene>
<evidence type="ECO:0000256" key="3">
    <source>
        <dbReference type="ARBA" id="ARBA00023125"/>
    </source>
</evidence>
<evidence type="ECO:0000256" key="4">
    <source>
        <dbReference type="ARBA" id="ARBA00023163"/>
    </source>
</evidence>
<comment type="subcellular location">
    <subcellularLocation>
        <location evidence="1">Nucleus</location>
    </subcellularLocation>
</comment>
<keyword evidence="4" id="KW-0804">Transcription</keyword>
<evidence type="ECO:0000256" key="2">
    <source>
        <dbReference type="ARBA" id="ARBA00023015"/>
    </source>
</evidence>
<dbReference type="PROSITE" id="PS50090">
    <property type="entry name" value="MYB_LIKE"/>
    <property type="match status" value="1"/>
</dbReference>
<accession>A0A835DB16</accession>
<comment type="caution">
    <text evidence="8">The sequence shown here is derived from an EMBL/GenBank/DDBJ whole genome shotgun (WGS) entry which is preliminary data.</text>
</comment>
<evidence type="ECO:0000256" key="6">
    <source>
        <dbReference type="SAM" id="MobiDB-lite"/>
    </source>
</evidence>
<sequence>MAQQFFQHQHQFQAFREQQRLHHHIGLGHENSSSPSGDFPFFTVNFKLGLNESSCNRDVVLNDAIKEPFWKPLDIDCVNRNNKRRKEEDERIEESCNKYSKTIEQVHERDQGNKYGLFGELEAIYSRGGGSDNNRRSSGSALTAENLLPNVDLSGPFGNFRPKLPTAGVDHGSETLIGEEPSLRKLQKRRRERKMKQLTSLFEHLIKHLMDHQEGLHRKILEVIERRDQERADRDEAWKREEAVNSNREAIIRAHEQALASSREATIVSYLEKITGQSINLPIRTQFEFQPQIPDEPLKEGKPIETSNLVRDVSINSRWPKAEVQALIRVRSSLESKFQEPRLKGYLWEEISSSMASMGYQRSAKRCKEKWENINKYFRKTKDSAKKRPKHSKTCSYFHQLDQLYSRPLISGSSSQSSSSSKSWAATDVGVQRKDNSELFDAIIVRKDHRNAQNPSVKFVHEQLEMSEKLKIGEMRSLKLDTSGNIDDIYDQNSYVANSIMVMNVERDTTSNNHNHKSLQVSGRGLNMAKLQPPASNGGEDAQRSDSTAEDRPSLYKRSKQLEGY</sequence>
<dbReference type="Gene3D" id="1.10.10.60">
    <property type="entry name" value="Homeodomain-like"/>
    <property type="match status" value="1"/>
</dbReference>
<dbReference type="PANTHER" id="PTHR21654:SF31">
    <property type="entry name" value="OS02G0104500 PROTEIN"/>
    <property type="match status" value="1"/>
</dbReference>
<dbReference type="InterPro" id="IPR044822">
    <property type="entry name" value="Myb_DNA-bind_4"/>
</dbReference>
<proteinExistence type="predicted"/>
<dbReference type="InterPro" id="IPR001005">
    <property type="entry name" value="SANT/Myb"/>
</dbReference>